<organism evidence="1 2">
    <name type="scientific">Paramecium sonneborni</name>
    <dbReference type="NCBI Taxonomy" id="65129"/>
    <lineage>
        <taxon>Eukaryota</taxon>
        <taxon>Sar</taxon>
        <taxon>Alveolata</taxon>
        <taxon>Ciliophora</taxon>
        <taxon>Intramacronucleata</taxon>
        <taxon>Oligohymenophorea</taxon>
        <taxon>Peniculida</taxon>
        <taxon>Parameciidae</taxon>
        <taxon>Paramecium</taxon>
    </lineage>
</organism>
<protein>
    <submittedName>
        <fullName evidence="1">Uncharacterized protein</fullName>
    </submittedName>
</protein>
<proteinExistence type="predicted"/>
<name>A0A8S1P3Y5_9CILI</name>
<reference evidence="1" key="1">
    <citation type="submission" date="2021-01" db="EMBL/GenBank/DDBJ databases">
        <authorList>
            <consortium name="Genoscope - CEA"/>
            <person name="William W."/>
        </authorList>
    </citation>
    <scope>NUCLEOTIDE SEQUENCE</scope>
</reference>
<keyword evidence="2" id="KW-1185">Reference proteome</keyword>
<dbReference type="Proteomes" id="UP000692954">
    <property type="component" value="Unassembled WGS sequence"/>
</dbReference>
<dbReference type="AlphaFoldDB" id="A0A8S1P3Y5"/>
<sequence length="132" mass="15280">MRNSALGPRLTLSRAQVDDTEDIPEEPEDFETIIVEKKKIKYKAIRDDRFDGKGRQIKQGTGYGINFDNFITVCVFDPNEEVVQIKETLSNCTNAIDQQKINPRLDIKYKDENKGDEIILFSILKKQKKQMI</sequence>
<accession>A0A8S1P3Y5</accession>
<evidence type="ECO:0000313" key="2">
    <source>
        <dbReference type="Proteomes" id="UP000692954"/>
    </source>
</evidence>
<evidence type="ECO:0000313" key="1">
    <source>
        <dbReference type="EMBL" id="CAD8097737.1"/>
    </source>
</evidence>
<comment type="caution">
    <text evidence="1">The sequence shown here is derived from an EMBL/GenBank/DDBJ whole genome shotgun (WGS) entry which is preliminary data.</text>
</comment>
<dbReference type="EMBL" id="CAJJDN010000069">
    <property type="protein sequence ID" value="CAD8097737.1"/>
    <property type="molecule type" value="Genomic_DNA"/>
</dbReference>
<dbReference type="OrthoDB" id="306343at2759"/>
<gene>
    <name evidence="1" type="ORF">PSON_ATCC_30995.1.T0690038</name>
</gene>